<dbReference type="PANTHER" id="PTHR11431">
    <property type="entry name" value="FERRITIN"/>
    <property type="match status" value="1"/>
</dbReference>
<comment type="catalytic activity">
    <reaction evidence="7">
        <text>4 Fe(2+) + O2 + 4 H(+) = 4 Fe(3+) + 2 H2O</text>
        <dbReference type="Rhea" id="RHEA:11148"/>
        <dbReference type="ChEBI" id="CHEBI:15377"/>
        <dbReference type="ChEBI" id="CHEBI:15378"/>
        <dbReference type="ChEBI" id="CHEBI:15379"/>
        <dbReference type="ChEBI" id="CHEBI:29033"/>
        <dbReference type="ChEBI" id="CHEBI:29034"/>
        <dbReference type="EC" id="1.16.3.1"/>
    </reaction>
</comment>
<evidence type="ECO:0000256" key="3">
    <source>
        <dbReference type="ARBA" id="ARBA00022723"/>
    </source>
</evidence>
<feature type="region of interest" description="Disordered" evidence="10">
    <location>
        <begin position="156"/>
        <end position="194"/>
    </location>
</feature>
<comment type="function">
    <text evidence="6">Stores iron in a soluble, non-toxic, readily available form. Important for iron homeostasis. Has ferroxidase activity. Iron is taken up in the ferrous form and deposited as ferric hydroxides after oxidation.</text>
</comment>
<dbReference type="InterPro" id="IPR001519">
    <property type="entry name" value="Ferritin"/>
</dbReference>
<dbReference type="GO" id="GO:0006879">
    <property type="term" value="P:intracellular iron ion homeostasis"/>
    <property type="evidence" value="ECO:0007669"/>
    <property type="project" value="UniProtKB-KW"/>
</dbReference>
<feature type="binding site" evidence="8">
    <location>
        <position position="141"/>
    </location>
    <ligand>
        <name>Fe cation</name>
        <dbReference type="ChEBI" id="CHEBI:24875"/>
        <label>1</label>
    </ligand>
</feature>
<comment type="function">
    <text evidence="9">Stores iron in a soluble, non-toxic, readily available form. Important for iron homeostasis. Iron is taken up in the ferrous form and deposited as ferric hydroxides after oxidation.</text>
</comment>
<dbReference type="SUPFAM" id="SSF47240">
    <property type="entry name" value="Ferritin-like"/>
    <property type="match status" value="1"/>
</dbReference>
<accession>A0A8D2H4V9</accession>
<evidence type="ECO:0000256" key="1">
    <source>
        <dbReference type="ARBA" id="ARBA00007513"/>
    </source>
</evidence>
<evidence type="ECO:0000313" key="12">
    <source>
        <dbReference type="Ensembl" id="ENSUPAP00010010210.1"/>
    </source>
</evidence>
<evidence type="ECO:0000256" key="7">
    <source>
        <dbReference type="ARBA" id="ARBA00047990"/>
    </source>
</evidence>
<evidence type="ECO:0000259" key="11">
    <source>
        <dbReference type="PROSITE" id="PS50905"/>
    </source>
</evidence>
<dbReference type="PROSITE" id="PS50905">
    <property type="entry name" value="FERRITIN_LIKE"/>
    <property type="match status" value="1"/>
</dbReference>
<dbReference type="GO" id="GO:0005737">
    <property type="term" value="C:cytoplasm"/>
    <property type="evidence" value="ECO:0007669"/>
    <property type="project" value="TreeGrafter"/>
</dbReference>
<dbReference type="InterPro" id="IPR012347">
    <property type="entry name" value="Ferritin-like"/>
</dbReference>
<dbReference type="InterPro" id="IPR009078">
    <property type="entry name" value="Ferritin-like_SF"/>
</dbReference>
<dbReference type="PANTHER" id="PTHR11431:SF54">
    <property type="entry name" value="FERRITIN"/>
    <property type="match status" value="1"/>
</dbReference>
<evidence type="ECO:0000256" key="6">
    <source>
        <dbReference type="ARBA" id="ARBA00025111"/>
    </source>
</evidence>
<protein>
    <recommendedName>
        <fullName evidence="9">Ferritin</fullName>
    </recommendedName>
</protein>
<dbReference type="Pfam" id="PF00210">
    <property type="entry name" value="Ferritin"/>
    <property type="match status" value="1"/>
</dbReference>
<evidence type="ECO:0000256" key="5">
    <source>
        <dbReference type="ARBA" id="ARBA00023004"/>
    </source>
</evidence>
<dbReference type="GeneTree" id="ENSGT00850000132566"/>
<feature type="compositionally biased region" description="Basic and acidic residues" evidence="10">
    <location>
        <begin position="156"/>
        <end position="175"/>
    </location>
</feature>
<dbReference type="GO" id="GO:0006826">
    <property type="term" value="P:iron ion transport"/>
    <property type="evidence" value="ECO:0007669"/>
    <property type="project" value="InterPro"/>
</dbReference>
<evidence type="ECO:0000256" key="9">
    <source>
        <dbReference type="RuleBase" id="RU361145"/>
    </source>
</evidence>
<dbReference type="Gene3D" id="1.20.1260.10">
    <property type="match status" value="1"/>
</dbReference>
<dbReference type="Ensembl" id="ENSUPAT00010011745.1">
    <property type="protein sequence ID" value="ENSUPAP00010010210.1"/>
    <property type="gene ID" value="ENSUPAG00010008264.1"/>
</dbReference>
<dbReference type="GO" id="GO:0004322">
    <property type="term" value="F:ferroxidase activity"/>
    <property type="evidence" value="ECO:0007669"/>
    <property type="project" value="UniProtKB-EC"/>
</dbReference>
<keyword evidence="5 8" id="KW-0408">Iron</keyword>
<dbReference type="InterPro" id="IPR008331">
    <property type="entry name" value="Ferritin_DPS_dom"/>
</dbReference>
<feature type="compositionally biased region" description="Polar residues" evidence="10">
    <location>
        <begin position="182"/>
        <end position="194"/>
    </location>
</feature>
<keyword evidence="4" id="KW-0560">Oxidoreductase</keyword>
<keyword evidence="2 9" id="KW-0409">Iron storage</keyword>
<dbReference type="GO" id="GO:0008198">
    <property type="term" value="F:ferrous iron binding"/>
    <property type="evidence" value="ECO:0007669"/>
    <property type="project" value="TreeGrafter"/>
</dbReference>
<name>A0A8D2H4V9_UROPR</name>
<dbReference type="Proteomes" id="UP000694417">
    <property type="component" value="Unplaced"/>
</dbReference>
<feature type="binding site" evidence="8">
    <location>
        <position position="108"/>
    </location>
    <ligand>
        <name>Fe cation</name>
        <dbReference type="ChEBI" id="CHEBI:24875"/>
        <label>2</label>
    </ligand>
</feature>
<comment type="similarity">
    <text evidence="1 9">Belongs to the ferritin family.</text>
</comment>
<evidence type="ECO:0000256" key="10">
    <source>
        <dbReference type="SAM" id="MobiDB-lite"/>
    </source>
</evidence>
<reference evidence="12" key="2">
    <citation type="submission" date="2025-09" db="UniProtKB">
        <authorList>
            <consortium name="Ensembl"/>
        </authorList>
    </citation>
    <scope>IDENTIFICATION</scope>
</reference>
<keyword evidence="13" id="KW-1185">Reference proteome</keyword>
<proteinExistence type="inferred from homology"/>
<organism evidence="12 13">
    <name type="scientific">Urocitellus parryii</name>
    <name type="common">Arctic ground squirrel</name>
    <name type="synonym">Spermophilus parryii</name>
    <dbReference type="NCBI Taxonomy" id="9999"/>
    <lineage>
        <taxon>Eukaryota</taxon>
        <taxon>Metazoa</taxon>
        <taxon>Chordata</taxon>
        <taxon>Craniata</taxon>
        <taxon>Vertebrata</taxon>
        <taxon>Euteleostomi</taxon>
        <taxon>Mammalia</taxon>
        <taxon>Eutheria</taxon>
        <taxon>Euarchontoglires</taxon>
        <taxon>Glires</taxon>
        <taxon>Rodentia</taxon>
        <taxon>Sciuromorpha</taxon>
        <taxon>Sciuridae</taxon>
        <taxon>Xerinae</taxon>
        <taxon>Marmotini</taxon>
        <taxon>Urocitellus</taxon>
    </lineage>
</organism>
<dbReference type="InterPro" id="IPR009040">
    <property type="entry name" value="Ferritin-like_diiron"/>
</dbReference>
<evidence type="ECO:0000256" key="8">
    <source>
        <dbReference type="PIRSR" id="PIRSR601519-1"/>
    </source>
</evidence>
<dbReference type="AlphaFoldDB" id="A0A8D2H4V9"/>
<sequence>MAEQQQEEENEGPISEECVAPINQLAARQLQMGDAYLFMATCYREEMEMPGFVIFFEDQAEVKRFQAKRFIRYLRKRQGTICLPKIEKPEIGNWGNAIVALTSALQMENVITKNLEDLNTLATNANDAGLLKFLKDFLIKQKRNTAYLERQISYEHQSEERRRQEMSEMTSKGEETSESSTASLPTAGSQTSIL</sequence>
<dbReference type="GO" id="GO:0008199">
    <property type="term" value="F:ferric iron binding"/>
    <property type="evidence" value="ECO:0007669"/>
    <property type="project" value="InterPro"/>
</dbReference>
<evidence type="ECO:0000256" key="2">
    <source>
        <dbReference type="ARBA" id="ARBA00022434"/>
    </source>
</evidence>
<reference evidence="12" key="1">
    <citation type="submission" date="2025-08" db="UniProtKB">
        <authorList>
            <consortium name="Ensembl"/>
        </authorList>
    </citation>
    <scope>IDENTIFICATION</scope>
</reference>
<evidence type="ECO:0000256" key="4">
    <source>
        <dbReference type="ARBA" id="ARBA00023002"/>
    </source>
</evidence>
<feature type="domain" description="Ferritin-like diiron" evidence="11">
    <location>
        <begin position="12"/>
        <end position="159"/>
    </location>
</feature>
<evidence type="ECO:0000313" key="13">
    <source>
        <dbReference type="Proteomes" id="UP000694417"/>
    </source>
</evidence>
<keyword evidence="3 8" id="KW-0479">Metal-binding</keyword>